<dbReference type="AlphaFoldDB" id="A0A820LJP3"/>
<protein>
    <submittedName>
        <fullName evidence="2">Uncharacterized protein</fullName>
    </submittedName>
</protein>
<organism evidence="2 4">
    <name type="scientific">Rotaria magnacalcarata</name>
    <dbReference type="NCBI Taxonomy" id="392030"/>
    <lineage>
        <taxon>Eukaryota</taxon>
        <taxon>Metazoa</taxon>
        <taxon>Spiralia</taxon>
        <taxon>Gnathifera</taxon>
        <taxon>Rotifera</taxon>
        <taxon>Eurotatoria</taxon>
        <taxon>Bdelloidea</taxon>
        <taxon>Philodinida</taxon>
        <taxon>Philodinidae</taxon>
        <taxon>Rotaria</taxon>
    </lineage>
</organism>
<evidence type="ECO:0000313" key="5">
    <source>
        <dbReference type="Proteomes" id="UP000663866"/>
    </source>
</evidence>
<gene>
    <name evidence="3" type="ORF">OVN521_LOCUS34933</name>
    <name evidence="2" type="ORF">UXM345_LOCUS36368</name>
</gene>
<evidence type="ECO:0000313" key="2">
    <source>
        <dbReference type="EMBL" id="CAF4358421.1"/>
    </source>
</evidence>
<dbReference type="EMBL" id="CAJOBF010016905">
    <property type="protein sequence ID" value="CAF4358421.1"/>
    <property type="molecule type" value="Genomic_DNA"/>
</dbReference>
<feature type="compositionally biased region" description="Basic and acidic residues" evidence="1">
    <location>
        <begin position="54"/>
        <end position="66"/>
    </location>
</feature>
<proteinExistence type="predicted"/>
<name>A0A820LJP3_9BILA</name>
<feature type="region of interest" description="Disordered" evidence="1">
    <location>
        <begin position="39"/>
        <end position="102"/>
    </location>
</feature>
<keyword evidence="5" id="KW-1185">Reference proteome</keyword>
<dbReference type="EMBL" id="CAJOBG010040773">
    <property type="protein sequence ID" value="CAF4402110.1"/>
    <property type="molecule type" value="Genomic_DNA"/>
</dbReference>
<comment type="caution">
    <text evidence="2">The sequence shown here is derived from an EMBL/GenBank/DDBJ whole genome shotgun (WGS) entry which is preliminary data.</text>
</comment>
<dbReference type="Proteomes" id="UP000663866">
    <property type="component" value="Unassembled WGS sequence"/>
</dbReference>
<reference evidence="2" key="1">
    <citation type="submission" date="2021-02" db="EMBL/GenBank/DDBJ databases">
        <authorList>
            <person name="Nowell W R."/>
        </authorList>
    </citation>
    <scope>NUCLEOTIDE SEQUENCE</scope>
</reference>
<accession>A0A820LJP3</accession>
<evidence type="ECO:0000313" key="4">
    <source>
        <dbReference type="Proteomes" id="UP000663842"/>
    </source>
</evidence>
<dbReference type="Proteomes" id="UP000663842">
    <property type="component" value="Unassembled WGS sequence"/>
</dbReference>
<feature type="non-terminal residue" evidence="2">
    <location>
        <position position="1"/>
    </location>
</feature>
<evidence type="ECO:0000313" key="3">
    <source>
        <dbReference type="EMBL" id="CAF4402110.1"/>
    </source>
</evidence>
<evidence type="ECO:0000256" key="1">
    <source>
        <dbReference type="SAM" id="MobiDB-lite"/>
    </source>
</evidence>
<sequence>HEDKRFLSNSIRILIKEKNIDIYYEQQLTSKASTNSLLENSTTSAVKSQTPIDSSRDYIVEDERSTSTRTVQESLSDHDNMASSSDADFQNKRKRKRKNNLCSEDENLVMLDTIEKQNERSTLCTRALNDATNAVNPRQYKKKRD</sequence>